<name>U5KBA1_9BBAC</name>
<dbReference type="Gene3D" id="2.170.140.10">
    <property type="entry name" value="Chitin binding domain"/>
    <property type="match status" value="2"/>
</dbReference>
<organism evidence="2 3">
    <name type="scientific">Clostera anastomosis granulovirus A</name>
    <dbReference type="NCBI Taxonomy" id="1986289"/>
    <lineage>
        <taxon>Viruses</taxon>
        <taxon>Viruses incertae sedis</taxon>
        <taxon>Naldaviricetes</taxon>
        <taxon>Lefavirales</taxon>
        <taxon>Baculoviridae</taxon>
        <taxon>Betabaculovirus</taxon>
        <taxon>Betabaculovirus clanastomosis</taxon>
    </lineage>
</organism>
<keyword evidence="3" id="KW-1185">Reference proteome</keyword>
<evidence type="ECO:0000313" key="2">
    <source>
        <dbReference type="EMBL" id="AGQ20325.1"/>
    </source>
</evidence>
<gene>
    <name evidence="2" type="ORF">CalGV067</name>
</gene>
<dbReference type="GeneID" id="17428768"/>
<dbReference type="GO" id="GO:0005576">
    <property type="term" value="C:extracellular region"/>
    <property type="evidence" value="ECO:0007669"/>
    <property type="project" value="InterPro"/>
</dbReference>
<proteinExistence type="predicted"/>
<dbReference type="Proteomes" id="UP000204024">
    <property type="component" value="Segment"/>
</dbReference>
<evidence type="ECO:0000259" key="1">
    <source>
        <dbReference type="PROSITE" id="PS50940"/>
    </source>
</evidence>
<dbReference type="InterPro" id="IPR002557">
    <property type="entry name" value="Chitin-bd_dom"/>
</dbReference>
<dbReference type="GO" id="GO:0008061">
    <property type="term" value="F:chitin binding"/>
    <property type="evidence" value="ECO:0007669"/>
    <property type="project" value="InterPro"/>
</dbReference>
<dbReference type="KEGG" id="vg:17428768"/>
<dbReference type="RefSeq" id="YP_008720014.1">
    <property type="nucleotide sequence ID" value="NC_022646.1"/>
</dbReference>
<dbReference type="SUPFAM" id="SSF57625">
    <property type="entry name" value="Invertebrate chitin-binding proteins"/>
    <property type="match status" value="2"/>
</dbReference>
<dbReference type="Pfam" id="PF01607">
    <property type="entry name" value="CBM_14"/>
    <property type="match status" value="1"/>
</dbReference>
<dbReference type="SMART" id="SM00494">
    <property type="entry name" value="ChtBD2"/>
    <property type="match status" value="2"/>
</dbReference>
<sequence>MLLVSILLVVLAVIVYSWWTTTFRSNKQRVCPRPDPTDCSRYYNCADGLMVCAQHQRFNLEERHCEDYYLTECGERNSNPFPVTNALCAPFYAGESTIDRFSNINCNQYVDCGSTFATVISCPTGQLYSIAHQECRSADEVECGIRV</sequence>
<dbReference type="InterPro" id="IPR036508">
    <property type="entry name" value="Chitin-bd_dom_sf"/>
</dbReference>
<protein>
    <recommendedName>
        <fullName evidence="1">Chitin-binding type-2 domain-containing protein</fullName>
    </recommendedName>
</protein>
<dbReference type="OrthoDB" id="24146at10239"/>
<dbReference type="PROSITE" id="PS50940">
    <property type="entry name" value="CHIT_BIND_II"/>
    <property type="match status" value="1"/>
</dbReference>
<feature type="domain" description="Chitin-binding type-2" evidence="1">
    <location>
        <begin position="85"/>
        <end position="145"/>
    </location>
</feature>
<dbReference type="EMBL" id="KC179784">
    <property type="protein sequence ID" value="AGQ20325.1"/>
    <property type="molecule type" value="Genomic_DNA"/>
</dbReference>
<reference evidence="2 3" key="1">
    <citation type="journal article" date="2013" name="Arch. Virol.">
        <title>Comparative analysis of the genomes of Clostera anastomosis (L.) granulovirus and Clostera anachoreta granulovirus.</title>
        <authorList>
            <person name="Liang Z."/>
            <person name="Zhang X."/>
            <person name="Yin X."/>
            <person name="Song X."/>
            <person name="Shao X."/>
            <person name="Wang L."/>
        </authorList>
    </citation>
    <scope>NUCLEOTIDE SEQUENCE [LARGE SCALE GENOMIC DNA]</scope>
    <source>
        <strain evidence="2">CaLGV-Henan</strain>
    </source>
</reference>
<evidence type="ECO:0000313" key="3">
    <source>
        <dbReference type="Proteomes" id="UP000204024"/>
    </source>
</evidence>
<accession>U5KBA1</accession>